<dbReference type="KEGG" id="stha:NCTC11429_03182"/>
<protein>
    <submittedName>
        <fullName evidence="1">Uncharacterized protein</fullName>
    </submittedName>
</protein>
<dbReference type="Proteomes" id="UP000308196">
    <property type="component" value="Chromosome"/>
</dbReference>
<accession>A0A4U9VIC4</accession>
<evidence type="ECO:0000313" key="2">
    <source>
        <dbReference type="Proteomes" id="UP000308196"/>
    </source>
</evidence>
<reference evidence="1 2" key="1">
    <citation type="submission" date="2019-05" db="EMBL/GenBank/DDBJ databases">
        <authorList>
            <consortium name="Pathogen Informatics"/>
        </authorList>
    </citation>
    <scope>NUCLEOTIDE SEQUENCE [LARGE SCALE GENOMIC DNA]</scope>
    <source>
        <strain evidence="1 2">NCTC11429</strain>
    </source>
</reference>
<dbReference type="AlphaFoldDB" id="A0A4U9VIC4"/>
<name>A0A4U9VIC4_9SPHI</name>
<proteinExistence type="predicted"/>
<gene>
    <name evidence="1" type="ORF">NCTC11429_03182</name>
</gene>
<organism evidence="1 2">
    <name type="scientific">Sphingobacterium thalpophilum</name>
    <dbReference type="NCBI Taxonomy" id="259"/>
    <lineage>
        <taxon>Bacteria</taxon>
        <taxon>Pseudomonadati</taxon>
        <taxon>Bacteroidota</taxon>
        <taxon>Sphingobacteriia</taxon>
        <taxon>Sphingobacteriales</taxon>
        <taxon>Sphingobacteriaceae</taxon>
        <taxon>Sphingobacterium</taxon>
    </lineage>
</organism>
<dbReference type="EMBL" id="LR590484">
    <property type="protein sequence ID" value="VTR45219.1"/>
    <property type="molecule type" value="Genomic_DNA"/>
</dbReference>
<sequence length="42" mass="4901">MKEVGENFRRNRGPGMGKNFQELTDSRKLGYINLFYFSKSAL</sequence>
<evidence type="ECO:0000313" key="1">
    <source>
        <dbReference type="EMBL" id="VTR45219.1"/>
    </source>
</evidence>